<dbReference type="CDD" id="cd07719">
    <property type="entry name" value="arylsulfatase_AtsA-like_MBL-fold"/>
    <property type="match status" value="1"/>
</dbReference>
<feature type="domain" description="Metallo-beta-lactamase" evidence="2">
    <location>
        <begin position="70"/>
        <end position="277"/>
    </location>
</feature>
<proteinExistence type="predicted"/>
<dbReference type="AlphaFoldDB" id="A0A6I4LVS9"/>
<organism evidence="3 4">
    <name type="scientific">Sphingorhabdus profundilacus</name>
    <dbReference type="NCBI Taxonomy" id="2509718"/>
    <lineage>
        <taxon>Bacteria</taxon>
        <taxon>Pseudomonadati</taxon>
        <taxon>Pseudomonadota</taxon>
        <taxon>Alphaproteobacteria</taxon>
        <taxon>Sphingomonadales</taxon>
        <taxon>Sphingomonadaceae</taxon>
        <taxon>Sphingorhabdus</taxon>
    </lineage>
</organism>
<dbReference type="SMART" id="SM00849">
    <property type="entry name" value="Lactamase_B"/>
    <property type="match status" value="1"/>
</dbReference>
<sequence length="353" mass="37537">MRKKWLWTLLGVVALVGAVGYVKRDAIAMNLLNRGADAAMARNALTDLPKDQLHVAFCGTGSPLPSRDRAAACTAVIADGRIFIFDMGEGSGETLSLMGMPLGKIEGVWLTHLHSDHFEGLGPFTLQRWAGSSAATPLAVYGPEGVLEITAGYNAVYRIDSTYRIAHHGADVVKPSGYGMAGKAIAPGPVYDDGGIRITAFAVDHGPIKPALGYRVDWKGRSVTISGDTAFTPGLAKAAKRSDLYVSELLSPRMVQILENSARKAGNANRAKIFSDIQNYHISPEQAADVAKSAGVGMLAFTHIVPSVPKPLEFALTGTASEHFAGPIKVMHDGDVISISGKNEFKTQNLLSR</sequence>
<evidence type="ECO:0000313" key="4">
    <source>
        <dbReference type="Proteomes" id="UP000471147"/>
    </source>
</evidence>
<dbReference type="Pfam" id="PF12706">
    <property type="entry name" value="Lactamase_B_2"/>
    <property type="match status" value="1"/>
</dbReference>
<gene>
    <name evidence="3" type="ORF">EUU23_01185</name>
</gene>
<dbReference type="Proteomes" id="UP000471147">
    <property type="component" value="Unassembled WGS sequence"/>
</dbReference>
<comment type="caution">
    <text evidence="3">The sequence shown here is derived from an EMBL/GenBank/DDBJ whole genome shotgun (WGS) entry which is preliminary data.</text>
</comment>
<evidence type="ECO:0000256" key="1">
    <source>
        <dbReference type="ARBA" id="ARBA00022801"/>
    </source>
</evidence>
<dbReference type="InterPro" id="IPR036866">
    <property type="entry name" value="RibonucZ/Hydroxyglut_hydro"/>
</dbReference>
<dbReference type="PANTHER" id="PTHR46018">
    <property type="entry name" value="ZINC PHOSPHODIESTERASE ELAC PROTEIN 1"/>
    <property type="match status" value="1"/>
</dbReference>
<dbReference type="RefSeq" id="WP_160352311.1">
    <property type="nucleotide sequence ID" value="NZ_SDWJ01000001.1"/>
</dbReference>
<evidence type="ECO:0000313" key="3">
    <source>
        <dbReference type="EMBL" id="MVZ96313.1"/>
    </source>
</evidence>
<name>A0A6I4LVS9_9SPHN</name>
<protein>
    <submittedName>
        <fullName evidence="3">MBL fold metallo-hydrolase</fullName>
    </submittedName>
</protein>
<dbReference type="GO" id="GO:0042781">
    <property type="term" value="F:3'-tRNA processing endoribonuclease activity"/>
    <property type="evidence" value="ECO:0007669"/>
    <property type="project" value="TreeGrafter"/>
</dbReference>
<dbReference type="SUPFAM" id="SSF56281">
    <property type="entry name" value="Metallo-hydrolase/oxidoreductase"/>
    <property type="match status" value="1"/>
</dbReference>
<dbReference type="InterPro" id="IPR044094">
    <property type="entry name" value="AtsA-like_MBL-fold"/>
</dbReference>
<dbReference type="EMBL" id="SDWJ01000001">
    <property type="protein sequence ID" value="MVZ96313.1"/>
    <property type="molecule type" value="Genomic_DNA"/>
</dbReference>
<dbReference type="InterPro" id="IPR001279">
    <property type="entry name" value="Metallo-B-lactamas"/>
</dbReference>
<dbReference type="PANTHER" id="PTHR46018:SF2">
    <property type="entry name" value="ZINC PHOSPHODIESTERASE ELAC PROTEIN 1"/>
    <property type="match status" value="1"/>
</dbReference>
<reference evidence="3 4" key="1">
    <citation type="submission" date="2019-01" db="EMBL/GenBank/DDBJ databases">
        <title>Sphingorhabdus lacus sp.nov., isolated from an oligotrophic freshwater lake.</title>
        <authorList>
            <person name="Park M."/>
        </authorList>
    </citation>
    <scope>NUCLEOTIDE SEQUENCE [LARGE SCALE GENOMIC DNA]</scope>
    <source>
        <strain evidence="3 4">IMCC26285</strain>
    </source>
</reference>
<evidence type="ECO:0000259" key="2">
    <source>
        <dbReference type="SMART" id="SM00849"/>
    </source>
</evidence>
<dbReference type="OrthoDB" id="9803916at2"/>
<keyword evidence="4" id="KW-1185">Reference proteome</keyword>
<keyword evidence="1 3" id="KW-0378">Hydrolase</keyword>
<dbReference type="Gene3D" id="3.60.15.10">
    <property type="entry name" value="Ribonuclease Z/Hydroxyacylglutathione hydrolase-like"/>
    <property type="match status" value="1"/>
</dbReference>
<accession>A0A6I4LVS9</accession>